<evidence type="ECO:0000313" key="2">
    <source>
        <dbReference type="Proteomes" id="UP000180215"/>
    </source>
</evidence>
<dbReference type="EMBL" id="MNAO01000134">
    <property type="protein sequence ID" value="OHV16376.1"/>
    <property type="molecule type" value="Genomic_DNA"/>
</dbReference>
<organism evidence="1 2">
    <name type="scientific">Methylorubrum extorquens</name>
    <name type="common">Methylobacterium dichloromethanicum</name>
    <name type="synonym">Methylobacterium extorquens</name>
    <dbReference type="NCBI Taxonomy" id="408"/>
    <lineage>
        <taxon>Bacteria</taxon>
        <taxon>Pseudomonadati</taxon>
        <taxon>Pseudomonadota</taxon>
        <taxon>Alphaproteobacteria</taxon>
        <taxon>Hyphomicrobiales</taxon>
        <taxon>Methylobacteriaceae</taxon>
        <taxon>Methylorubrum</taxon>
    </lineage>
</organism>
<accession>A0A1S1P5J5</accession>
<evidence type="ECO:0000313" key="1">
    <source>
        <dbReference type="EMBL" id="OHV16376.1"/>
    </source>
</evidence>
<reference evidence="1 2" key="1">
    <citation type="submission" date="2016-10" db="EMBL/GenBank/DDBJ databases">
        <title>Draft genome sequence of Methylobacterium extorquens CP3, a seed endophyte of Crotalaria pumila with plant growth-promoting and metal tolerance properties.</title>
        <authorList>
            <person name="Sanchez-Lopez A.S."/>
            <person name="Van Hamme J.D."/>
            <person name="Thijs S."/>
            <person name="Mcammond B.M."/>
            <person name="Stevens V."/>
            <person name="Gonzalez-Chavez M.D.C."/>
            <person name="Vangronsveld J."/>
        </authorList>
    </citation>
    <scope>NUCLEOTIDE SEQUENCE [LARGE SCALE GENOMIC DNA]</scope>
    <source>
        <strain evidence="1 2">CP3</strain>
    </source>
</reference>
<sequence length="102" mass="10938">MTRTADPRPPRFDRAWLLFGVVPLAVLFVAPRPSIAADGFLAIALACPVGIEASACSRENATDMLVQPAGPFDCLKVGEVLATHLSLALGERHKIVCERRKG</sequence>
<comment type="caution">
    <text evidence="1">The sequence shown here is derived from an EMBL/GenBank/DDBJ whole genome shotgun (WGS) entry which is preliminary data.</text>
</comment>
<protein>
    <submittedName>
        <fullName evidence="1">Uncharacterized protein</fullName>
    </submittedName>
</protein>
<proteinExistence type="predicted"/>
<name>A0A1S1P5J5_METEX</name>
<dbReference type="AlphaFoldDB" id="A0A1S1P5J5"/>
<dbReference type="Proteomes" id="UP000180215">
    <property type="component" value="Unassembled WGS sequence"/>
</dbReference>
<gene>
    <name evidence="1" type="ORF">BK022_12600</name>
</gene>